<feature type="domain" description="Amidase" evidence="2">
    <location>
        <begin position="44"/>
        <end position="466"/>
    </location>
</feature>
<keyword evidence="3" id="KW-0808">Transferase</keyword>
<dbReference type="GO" id="GO:0012505">
    <property type="term" value="C:endomembrane system"/>
    <property type="evidence" value="ECO:0007669"/>
    <property type="project" value="TreeGrafter"/>
</dbReference>
<dbReference type="GO" id="GO:0016740">
    <property type="term" value="F:transferase activity"/>
    <property type="evidence" value="ECO:0007669"/>
    <property type="project" value="UniProtKB-KW"/>
</dbReference>
<dbReference type="PANTHER" id="PTHR43372">
    <property type="entry name" value="FATTY-ACID AMIDE HYDROLASE"/>
    <property type="match status" value="1"/>
</dbReference>
<dbReference type="GO" id="GO:0016874">
    <property type="term" value="F:ligase activity"/>
    <property type="evidence" value="ECO:0007669"/>
    <property type="project" value="UniProtKB-KW"/>
</dbReference>
<dbReference type="InterPro" id="IPR023631">
    <property type="entry name" value="Amidase_dom"/>
</dbReference>
<dbReference type="Proteomes" id="UP000254919">
    <property type="component" value="Unassembled WGS sequence"/>
</dbReference>
<name>A0A379PJX8_9PROT</name>
<dbReference type="GeneID" id="99631523"/>
<sequence>MDQTAPHRVAATGPGGTSPGTTPWRMDAVEVAALIRNGALSAREAVQSCLDRIDAVNPQVNAVVATMHEAALAAADRADAARARGESLGPLHGVPVTVKVNTDQVGWPTDNGTVALRDNIAATDAPVVALMVKAGAVVIGRTNTPSFSMRWFTGNELHGETRNPWNARLTPGGSSGGAGAAVASGMGPIGQGNDIAGSVRYPSYCCGLVGLRPSLGRVPSFNGTAKAPPGISSQLMAVQGPLTRRVRDLRLAFAVMAQPHSDDPRVAPIATFPPRQRPLRAALVVDPAGRGVHPVLAAATRSAGRALEAAGYVVEEREPPELGLAADLWGPIGGPDVIAKLEPIVEAYGDEGIKRGLAYWRGCWPERDPASSLAGLAERSRLLRLWNLFFQDYAVAVMPTSTQPIFEWEEDLRDQATNDRIMQAQRPMLAVSVLGLPGLSVPTGLHDGVPTGVQVVSAMFREDLCLDAAEAIEAHHPMPTPIDPREAF</sequence>
<feature type="region of interest" description="Disordered" evidence="1">
    <location>
        <begin position="1"/>
        <end position="23"/>
    </location>
</feature>
<dbReference type="InterPro" id="IPR020556">
    <property type="entry name" value="Amidase_CS"/>
</dbReference>
<dbReference type="Pfam" id="PF01425">
    <property type="entry name" value="Amidase"/>
    <property type="match status" value="1"/>
</dbReference>
<dbReference type="InterPro" id="IPR036928">
    <property type="entry name" value="AS_sf"/>
</dbReference>
<dbReference type="RefSeq" id="WP_115359377.1">
    <property type="nucleotide sequence ID" value="NZ_CBCSHT010000058.1"/>
</dbReference>
<proteinExistence type="predicted"/>
<dbReference type="Gene3D" id="3.90.1300.10">
    <property type="entry name" value="Amidase signature (AS) domain"/>
    <property type="match status" value="1"/>
</dbReference>
<accession>A0A379PJX8</accession>
<evidence type="ECO:0000259" key="2">
    <source>
        <dbReference type="Pfam" id="PF01425"/>
    </source>
</evidence>
<dbReference type="OrthoDB" id="9811471at2"/>
<dbReference type="NCBIfam" id="NF005687">
    <property type="entry name" value="PRK07487.1"/>
    <property type="match status" value="1"/>
</dbReference>
<dbReference type="PIRSF" id="PIRSF001221">
    <property type="entry name" value="Amidase_fungi"/>
    <property type="match status" value="1"/>
</dbReference>
<dbReference type="EMBL" id="UGVN01000002">
    <property type="protein sequence ID" value="SUE95217.1"/>
    <property type="molecule type" value="Genomic_DNA"/>
</dbReference>
<dbReference type="EC" id="6.3.5.-" evidence="3"/>
<dbReference type="InterPro" id="IPR052739">
    <property type="entry name" value="FAAH2"/>
</dbReference>
<protein>
    <submittedName>
        <fullName evidence="3">Glutamyl-tRNA(Gln) amidotransferase subunit A</fullName>
        <ecNumber evidence="3">6.3.5.-</ecNumber>
    </submittedName>
</protein>
<evidence type="ECO:0000313" key="3">
    <source>
        <dbReference type="EMBL" id="SUE95217.1"/>
    </source>
</evidence>
<reference evidence="3 4" key="1">
    <citation type="submission" date="2018-06" db="EMBL/GenBank/DDBJ databases">
        <authorList>
            <consortium name="Pathogen Informatics"/>
            <person name="Doyle S."/>
        </authorList>
    </citation>
    <scope>NUCLEOTIDE SEQUENCE [LARGE SCALE GENOMIC DNA]</scope>
    <source>
        <strain evidence="3 4">NCTC13291</strain>
    </source>
</reference>
<dbReference type="AlphaFoldDB" id="A0A379PJX8"/>
<dbReference type="PROSITE" id="PS00571">
    <property type="entry name" value="AMIDASES"/>
    <property type="match status" value="1"/>
</dbReference>
<keyword evidence="3" id="KW-0436">Ligase</keyword>
<evidence type="ECO:0000313" key="4">
    <source>
        <dbReference type="Proteomes" id="UP000254919"/>
    </source>
</evidence>
<organism evidence="3 4">
    <name type="scientific">Roseomonas mucosa</name>
    <dbReference type="NCBI Taxonomy" id="207340"/>
    <lineage>
        <taxon>Bacteria</taxon>
        <taxon>Pseudomonadati</taxon>
        <taxon>Pseudomonadota</taxon>
        <taxon>Alphaproteobacteria</taxon>
        <taxon>Acetobacterales</taxon>
        <taxon>Roseomonadaceae</taxon>
        <taxon>Roseomonas</taxon>
    </lineage>
</organism>
<dbReference type="PANTHER" id="PTHR43372:SF4">
    <property type="entry name" value="FATTY-ACID AMIDE HYDROLASE 2"/>
    <property type="match status" value="1"/>
</dbReference>
<dbReference type="SUPFAM" id="SSF75304">
    <property type="entry name" value="Amidase signature (AS) enzymes"/>
    <property type="match status" value="1"/>
</dbReference>
<evidence type="ECO:0000256" key="1">
    <source>
        <dbReference type="SAM" id="MobiDB-lite"/>
    </source>
</evidence>
<gene>
    <name evidence="3" type="primary">gatA_9</name>
    <name evidence="3" type="ORF">NCTC13291_04100</name>
</gene>